<proteinExistence type="predicted"/>
<evidence type="ECO:0000313" key="3">
    <source>
        <dbReference type="Proteomes" id="UP001055111"/>
    </source>
</evidence>
<comment type="caution">
    <text evidence="2">The sequence shown here is derived from an EMBL/GenBank/DDBJ whole genome shotgun (WGS) entry which is preliminary data.</text>
</comment>
<sequence>MNPIFVSCPGMCTAAGFNASASCAAMMAGISGVKEANLWDWESGSLINAARVELPQWWFGVPTLATLAASAIDESMKRARVADPEAVPVLLCIAEPSRPGRLDTIEADMFDELQARLGHALHPLSRLVALGQAGGVVALEHARAILADGSAPHCMVAGVDSYLDQTTLDVFMQRRRVMTPANSNGFIPGEASAAVLLSASENGPSLQVMGLGTGHETATIDSDEPLQGKGLEQVIRRALSDAGIEIYDTQYRMTDLNGEHYKFKESTLVQPRLLHRSHEALFDLWHPIEWLGEIGAAIVPCALGLQLYASTRDMAPGPTCLGFFGTDSGERGAYVARYSGGV</sequence>
<dbReference type="Proteomes" id="UP001055111">
    <property type="component" value="Unassembled WGS sequence"/>
</dbReference>
<evidence type="ECO:0008006" key="4">
    <source>
        <dbReference type="Google" id="ProtNLM"/>
    </source>
</evidence>
<evidence type="ECO:0000256" key="1">
    <source>
        <dbReference type="SAM" id="SignalP"/>
    </source>
</evidence>
<feature type="chain" id="PRO_5041273537" description="3-oxoacyl-(Acyl carrier protein) synthase" evidence="1">
    <location>
        <begin position="22"/>
        <end position="342"/>
    </location>
</feature>
<dbReference type="AlphaFoldDB" id="A0AA37IHN3"/>
<evidence type="ECO:0000313" key="2">
    <source>
        <dbReference type="EMBL" id="GJH29935.1"/>
    </source>
</evidence>
<dbReference type="EMBL" id="BPUS01000029">
    <property type="protein sequence ID" value="GJH29935.1"/>
    <property type="molecule type" value="Genomic_DNA"/>
</dbReference>
<dbReference type="GO" id="GO:0016746">
    <property type="term" value="F:acyltransferase activity"/>
    <property type="evidence" value="ECO:0007669"/>
    <property type="project" value="InterPro"/>
</dbReference>
<name>A0AA37IHN3_9BURK</name>
<protein>
    <recommendedName>
        <fullName evidence="4">3-oxoacyl-(Acyl carrier protein) synthase</fullName>
    </recommendedName>
</protein>
<organism evidence="2 3">
    <name type="scientific">Caballeronia novacaledonica</name>
    <dbReference type="NCBI Taxonomy" id="1544861"/>
    <lineage>
        <taxon>Bacteria</taxon>
        <taxon>Pseudomonadati</taxon>
        <taxon>Pseudomonadota</taxon>
        <taxon>Betaproteobacteria</taxon>
        <taxon>Burkholderiales</taxon>
        <taxon>Burkholderiaceae</taxon>
        <taxon>Caballeronia</taxon>
    </lineage>
</organism>
<gene>
    <name evidence="2" type="ORF">CBA19CS42_35485</name>
</gene>
<reference evidence="2" key="1">
    <citation type="submission" date="2022-09" db="EMBL/GenBank/DDBJ databases">
        <title>Isolation and characterization of 3-chlorobenzoate degrading bacteria from soils in Shizuoka.</title>
        <authorList>
            <person name="Ifat A."/>
            <person name="Ogawa N."/>
            <person name="Kimbara K."/>
            <person name="Moriuchi R."/>
            <person name="Dohra H."/>
            <person name="Shintani M."/>
        </authorList>
    </citation>
    <scope>NUCLEOTIDE SEQUENCE</scope>
    <source>
        <strain evidence="2">19CS4-2</strain>
    </source>
</reference>
<keyword evidence="1" id="KW-0732">Signal</keyword>
<accession>A0AA37IHN3</accession>
<dbReference type="InterPro" id="IPR016039">
    <property type="entry name" value="Thiolase-like"/>
</dbReference>
<feature type="signal peptide" evidence="1">
    <location>
        <begin position="1"/>
        <end position="21"/>
    </location>
</feature>
<dbReference type="SUPFAM" id="SSF53901">
    <property type="entry name" value="Thiolase-like"/>
    <property type="match status" value="2"/>
</dbReference>
<dbReference type="Gene3D" id="3.40.47.10">
    <property type="match status" value="1"/>
</dbReference>
<dbReference type="RefSeq" id="WP_238217456.1">
    <property type="nucleotide sequence ID" value="NZ_BPUS01000029.1"/>
</dbReference>